<keyword evidence="7" id="KW-1185">Reference proteome</keyword>
<dbReference type="PANTHER" id="PTHR31100">
    <property type="entry name" value="AT-HOOK MOTIF NUCLEAR-LOCALIZED PROTEIN 15"/>
    <property type="match status" value="1"/>
</dbReference>
<feature type="region of interest" description="Disordered" evidence="5">
    <location>
        <begin position="216"/>
        <end position="236"/>
    </location>
</feature>
<dbReference type="PANTHER" id="PTHR31100:SF63">
    <property type="entry name" value="AT-HOOK MOTIF NUCLEAR-LOCALIZED PROTEIN"/>
    <property type="match status" value="1"/>
</dbReference>
<dbReference type="InParanoid" id="A0A6P3ZJ60"/>
<keyword evidence="1" id="KW-0805">Transcription regulation</keyword>
<keyword evidence="2" id="KW-0238">DNA-binding</keyword>
<dbReference type="Proteomes" id="UP001652623">
    <property type="component" value="Chromosome 10"/>
</dbReference>
<evidence type="ECO:0000313" key="7">
    <source>
        <dbReference type="Proteomes" id="UP001652623"/>
    </source>
</evidence>
<evidence type="ECO:0000256" key="3">
    <source>
        <dbReference type="ARBA" id="ARBA00023163"/>
    </source>
</evidence>
<keyword evidence="3" id="KW-0804">Transcription</keyword>
<keyword evidence="4" id="KW-0539">Nucleus</keyword>
<dbReference type="CDD" id="cd11378">
    <property type="entry name" value="DUF296"/>
    <property type="match status" value="1"/>
</dbReference>
<evidence type="ECO:0000259" key="6">
    <source>
        <dbReference type="PROSITE" id="PS51742"/>
    </source>
</evidence>
<feature type="region of interest" description="Disordered" evidence="5">
    <location>
        <begin position="284"/>
        <end position="309"/>
    </location>
</feature>
<organism evidence="7 8">
    <name type="scientific">Ziziphus jujuba</name>
    <name type="common">Chinese jujube</name>
    <name type="synonym">Ziziphus sativa</name>
    <dbReference type="NCBI Taxonomy" id="326968"/>
    <lineage>
        <taxon>Eukaryota</taxon>
        <taxon>Viridiplantae</taxon>
        <taxon>Streptophyta</taxon>
        <taxon>Embryophyta</taxon>
        <taxon>Tracheophyta</taxon>
        <taxon>Spermatophyta</taxon>
        <taxon>Magnoliopsida</taxon>
        <taxon>eudicotyledons</taxon>
        <taxon>Gunneridae</taxon>
        <taxon>Pentapetalae</taxon>
        <taxon>rosids</taxon>
        <taxon>fabids</taxon>
        <taxon>Rosales</taxon>
        <taxon>Rhamnaceae</taxon>
        <taxon>Paliureae</taxon>
        <taxon>Ziziphus</taxon>
    </lineage>
</organism>
<dbReference type="SUPFAM" id="SSF117856">
    <property type="entry name" value="AF0104/ALDC/Ptd012-like"/>
    <property type="match status" value="1"/>
</dbReference>
<feature type="region of interest" description="Disordered" evidence="5">
    <location>
        <begin position="45"/>
        <end position="134"/>
    </location>
</feature>
<dbReference type="Gene3D" id="3.30.1330.80">
    <property type="entry name" value="Hypothetical protein, similar to alpha- acetolactate decarboxylase, domain 2"/>
    <property type="match status" value="1"/>
</dbReference>
<evidence type="ECO:0000313" key="8">
    <source>
        <dbReference type="RefSeq" id="XP_015873664.3"/>
    </source>
</evidence>
<evidence type="ECO:0000256" key="5">
    <source>
        <dbReference type="SAM" id="MobiDB-lite"/>
    </source>
</evidence>
<gene>
    <name evidence="8" type="primary">LOC107410711</name>
</gene>
<reference evidence="8" key="1">
    <citation type="submission" date="2025-08" db="UniProtKB">
        <authorList>
            <consortium name="RefSeq"/>
        </authorList>
    </citation>
    <scope>IDENTIFICATION</scope>
    <source>
        <tissue evidence="8">Seedling</tissue>
    </source>
</reference>
<dbReference type="KEGG" id="zju:107410711"/>
<protein>
    <submittedName>
        <fullName evidence="8">AT-hook motif nuclear-localized protein 17</fullName>
    </submittedName>
</protein>
<dbReference type="RefSeq" id="XP_015873664.3">
    <property type="nucleotide sequence ID" value="XM_016018178.4"/>
</dbReference>
<dbReference type="GeneID" id="107410711"/>
<accession>A0A6P3ZJ60</accession>
<dbReference type="Pfam" id="PF03479">
    <property type="entry name" value="PCC"/>
    <property type="match status" value="1"/>
</dbReference>
<name>A0A6P3ZJ60_ZIZJJ</name>
<dbReference type="GO" id="GO:0005634">
    <property type="term" value="C:nucleus"/>
    <property type="evidence" value="ECO:0007669"/>
    <property type="project" value="TreeGrafter"/>
</dbReference>
<sequence>MEKHTLPPPFCSSVLPYQVSSSLSSSSSSSSSSLFLSTNTPKMADYGGAISLSQGRDLSHTSDDSDSDNSPRSVPILSCGAAGAAGGGSSSSKPRKQGGSAGAVADIGSSLEISKKPRGRPPGSKNKPKPPIVITKDSDLAMKPVILEISAGSDVVESVMQFARRRHVGITVLSGSGSVSNVTLRHPVSHAPALSLHGPFSLLSLCGSFVGSSSITSPSSSSKPSSSSSSSSSPSSSLSSCSSFGICLAGAQGQVFGGIVGGKVIAASLVVVVAATFLSPSFHRLPSEGDEAEETKPIRNSNTSGGGANEGCSGPCTGMSMSVYNVASPNPINCQISPDVMPWGPTSRPPPY</sequence>
<dbReference type="PROSITE" id="PS51742">
    <property type="entry name" value="PPC"/>
    <property type="match status" value="1"/>
</dbReference>
<evidence type="ECO:0000256" key="4">
    <source>
        <dbReference type="ARBA" id="ARBA00023242"/>
    </source>
</evidence>
<evidence type="ECO:0000256" key="1">
    <source>
        <dbReference type="ARBA" id="ARBA00023015"/>
    </source>
</evidence>
<proteinExistence type="predicted"/>
<dbReference type="GO" id="GO:0003700">
    <property type="term" value="F:DNA-binding transcription factor activity"/>
    <property type="evidence" value="ECO:0007669"/>
    <property type="project" value="TreeGrafter"/>
</dbReference>
<dbReference type="AlphaFoldDB" id="A0A6P3ZJ60"/>
<evidence type="ECO:0000256" key="2">
    <source>
        <dbReference type="ARBA" id="ARBA00023125"/>
    </source>
</evidence>
<feature type="domain" description="PPC" evidence="6">
    <location>
        <begin position="139"/>
        <end position="298"/>
    </location>
</feature>
<dbReference type="InterPro" id="IPR014476">
    <property type="entry name" value="AHL15-29"/>
</dbReference>
<dbReference type="GO" id="GO:0003680">
    <property type="term" value="F:minor groove of adenine-thymine-rich DNA binding"/>
    <property type="evidence" value="ECO:0007669"/>
    <property type="project" value="InterPro"/>
</dbReference>
<dbReference type="InterPro" id="IPR005175">
    <property type="entry name" value="PPC_dom"/>
</dbReference>